<dbReference type="CDD" id="cd00077">
    <property type="entry name" value="HDc"/>
    <property type="match status" value="1"/>
</dbReference>
<evidence type="ECO:0000313" key="3">
    <source>
        <dbReference type="Proteomes" id="UP000191820"/>
    </source>
</evidence>
<dbReference type="PROSITE" id="PS51832">
    <property type="entry name" value="HD_GYP"/>
    <property type="match status" value="1"/>
</dbReference>
<keyword evidence="3" id="KW-1185">Reference proteome</keyword>
<dbReference type="InterPro" id="IPR003607">
    <property type="entry name" value="HD/PDEase_dom"/>
</dbReference>
<dbReference type="EMBL" id="CP020472">
    <property type="protein sequence ID" value="ARD21959.1"/>
    <property type="molecule type" value="Genomic_DNA"/>
</dbReference>
<dbReference type="InterPro" id="IPR021812">
    <property type="entry name" value="DUF3391"/>
</dbReference>
<dbReference type="RefSeq" id="WP_055023813.1">
    <property type="nucleotide sequence ID" value="NZ_CANMJJ010000014.1"/>
</dbReference>
<evidence type="ECO:0000313" key="2">
    <source>
        <dbReference type="EMBL" id="ARD21959.1"/>
    </source>
</evidence>
<dbReference type="SMART" id="SM00471">
    <property type="entry name" value="HDc"/>
    <property type="match status" value="1"/>
</dbReference>
<dbReference type="Pfam" id="PF11871">
    <property type="entry name" value="DUF3391"/>
    <property type="match status" value="1"/>
</dbReference>
<dbReference type="Gene3D" id="1.10.3210.10">
    <property type="entry name" value="Hypothetical protein af1432"/>
    <property type="match status" value="1"/>
</dbReference>
<accession>A0ABN4YGB0</accession>
<dbReference type="InterPro" id="IPR037522">
    <property type="entry name" value="HD_GYP_dom"/>
</dbReference>
<feature type="domain" description="HD-GYP" evidence="1">
    <location>
        <begin position="150"/>
        <end position="344"/>
    </location>
</feature>
<dbReference type="NCBIfam" id="TIGR00277">
    <property type="entry name" value="HDIG"/>
    <property type="match status" value="1"/>
</dbReference>
<proteinExistence type="predicted"/>
<protein>
    <submittedName>
        <fullName evidence="2">Metal dependent phosphohydrolase</fullName>
    </submittedName>
</protein>
<reference evidence="2 3" key="1">
    <citation type="submission" date="2017-03" db="EMBL/GenBank/DDBJ databases">
        <title>Genome sequencing of Shewanella japonica KCTC 22435.</title>
        <authorList>
            <person name="Kim K.M."/>
        </authorList>
    </citation>
    <scope>NUCLEOTIDE SEQUENCE [LARGE SCALE GENOMIC DNA]</scope>
    <source>
        <strain evidence="2 3">KCTC 22435</strain>
    </source>
</reference>
<organism evidence="2 3">
    <name type="scientific">Shewanella japonica</name>
    <dbReference type="NCBI Taxonomy" id="93973"/>
    <lineage>
        <taxon>Bacteria</taxon>
        <taxon>Pseudomonadati</taxon>
        <taxon>Pseudomonadota</taxon>
        <taxon>Gammaproteobacteria</taxon>
        <taxon>Alteromonadales</taxon>
        <taxon>Shewanellaceae</taxon>
        <taxon>Shewanella</taxon>
    </lineage>
</organism>
<sequence length="418" mass="47088">MKNTVKVSIDEIQVGNFICLPVSWKDHPFLFSRFKVKSQSQIDLIKSLGIETVLFVPTKSDTELRDKPAKDAKEVLTDTASLDKLKLEMDQYKHDQIETQKKLRRGLKKTEQQFDRSLSIMRSSISKLGSRPLNAVNDAKDMVSSMTTMLLNSDDLVLHLMGDVKPGDLIYHHSLNVSVLCMMLAKSLNWSREEIEQIGLGALFHDIGKLKIPSNVLNKQAPLNKPEQNLIKQHPLMSLNFLKIADTFPEEAKPMIANHHEFLDGSGYPKGLKGDELDKYSQLITVVNEYDDLCNGTKTTKAKTPYASLGYIYKNYKDKLNQEYVGTLIKTIGIYPPGSVVELSSGQFGMVMSVNINKILYPQIMLYDALVPKEQAPIIDLEREEISIARCLPISALPENILKYLSPRERISYGIGQG</sequence>
<dbReference type="Proteomes" id="UP000191820">
    <property type="component" value="Chromosome"/>
</dbReference>
<dbReference type="InterPro" id="IPR006675">
    <property type="entry name" value="HDIG_dom"/>
</dbReference>
<gene>
    <name evidence="2" type="ORF">SJ2017_1646</name>
</gene>
<dbReference type="PANTHER" id="PTHR43155:SF2">
    <property type="entry name" value="CYCLIC DI-GMP PHOSPHODIESTERASE PA4108"/>
    <property type="match status" value="1"/>
</dbReference>
<evidence type="ECO:0000259" key="1">
    <source>
        <dbReference type="PROSITE" id="PS51832"/>
    </source>
</evidence>
<dbReference type="PANTHER" id="PTHR43155">
    <property type="entry name" value="CYCLIC DI-GMP PHOSPHODIESTERASE PA4108-RELATED"/>
    <property type="match status" value="1"/>
</dbReference>
<name>A0ABN4YGB0_9GAMM</name>
<dbReference type="Pfam" id="PF13487">
    <property type="entry name" value="HD_5"/>
    <property type="match status" value="1"/>
</dbReference>
<dbReference type="SUPFAM" id="SSF109604">
    <property type="entry name" value="HD-domain/PDEase-like"/>
    <property type="match status" value="1"/>
</dbReference>